<evidence type="ECO:0000256" key="2">
    <source>
        <dbReference type="ARBA" id="ARBA00004613"/>
    </source>
</evidence>
<dbReference type="InterPro" id="IPR045053">
    <property type="entry name" value="MAN-like"/>
</dbReference>
<dbReference type="Gene3D" id="3.20.20.80">
    <property type="entry name" value="Glycosidases"/>
    <property type="match status" value="1"/>
</dbReference>
<evidence type="ECO:0000256" key="4">
    <source>
        <dbReference type="ARBA" id="ARBA00022525"/>
    </source>
</evidence>
<evidence type="ECO:0000256" key="8">
    <source>
        <dbReference type="SAM" id="MobiDB-lite"/>
    </source>
</evidence>
<gene>
    <name evidence="10" type="ORF">J2736_002336</name>
</gene>
<comment type="caution">
    <text evidence="10">The sequence shown here is derived from an EMBL/GenBank/DDBJ whole genome shotgun (WGS) entry which is preliminary data.</text>
</comment>
<dbReference type="Proteomes" id="UP001267290">
    <property type="component" value="Unassembled WGS sequence"/>
</dbReference>
<comment type="catalytic activity">
    <reaction evidence="1">
        <text>Random hydrolysis of (1-&gt;4)-beta-D-mannosidic linkages in mannans, galactomannans and glucomannans.</text>
        <dbReference type="EC" id="3.2.1.78"/>
    </reaction>
</comment>
<comment type="subcellular location">
    <subcellularLocation>
        <location evidence="2">Secreted</location>
    </subcellularLocation>
</comment>
<dbReference type="InterPro" id="IPR001547">
    <property type="entry name" value="Glyco_hydro_5"/>
</dbReference>
<dbReference type="EMBL" id="JAVDSB010000003">
    <property type="protein sequence ID" value="MDR6551149.1"/>
    <property type="molecule type" value="Genomic_DNA"/>
</dbReference>
<dbReference type="Pfam" id="PF03425">
    <property type="entry name" value="CBM_11"/>
    <property type="match status" value="3"/>
</dbReference>
<keyword evidence="11" id="KW-1185">Reference proteome</keyword>
<dbReference type="InterPro" id="IPR013783">
    <property type="entry name" value="Ig-like_fold"/>
</dbReference>
<dbReference type="SUPFAM" id="SSF49265">
    <property type="entry name" value="Fibronectin type III"/>
    <property type="match status" value="1"/>
</dbReference>
<evidence type="ECO:0000259" key="9">
    <source>
        <dbReference type="PROSITE" id="PS51272"/>
    </source>
</evidence>
<dbReference type="Gene3D" id="2.60.40.10">
    <property type="entry name" value="Immunoglobulins"/>
    <property type="match status" value="1"/>
</dbReference>
<dbReference type="Gene3D" id="2.60.120.430">
    <property type="entry name" value="Galactose-binding lectin"/>
    <property type="match status" value="3"/>
</dbReference>
<dbReference type="Pfam" id="PF26410">
    <property type="entry name" value="GH5_mannosidase"/>
    <property type="match status" value="1"/>
</dbReference>
<evidence type="ECO:0000256" key="3">
    <source>
        <dbReference type="ARBA" id="ARBA00012706"/>
    </source>
</evidence>
<keyword evidence="5" id="KW-0732">Signal</keyword>
<feature type="domain" description="SLH" evidence="9">
    <location>
        <begin position="1745"/>
        <end position="1805"/>
    </location>
</feature>
<dbReference type="PANTHER" id="PTHR31451:SF39">
    <property type="entry name" value="MANNAN ENDO-1,4-BETA-MANNOSIDASE 1"/>
    <property type="match status" value="1"/>
</dbReference>
<dbReference type="InterPro" id="IPR017853">
    <property type="entry name" value="GH"/>
</dbReference>
<feature type="domain" description="SLH" evidence="9">
    <location>
        <begin position="1873"/>
        <end position="1933"/>
    </location>
</feature>
<keyword evidence="7" id="KW-0326">Glycosidase</keyword>
<dbReference type="EC" id="3.2.1.78" evidence="3"/>
<dbReference type="InterPro" id="IPR008979">
    <property type="entry name" value="Galactose-bd-like_sf"/>
</dbReference>
<dbReference type="PANTHER" id="PTHR31451">
    <property type="match status" value="1"/>
</dbReference>
<dbReference type="InterPro" id="IPR036116">
    <property type="entry name" value="FN3_sf"/>
</dbReference>
<organism evidence="10 11">
    <name type="scientific">Paenibacillus qinlingensis</name>
    <dbReference type="NCBI Taxonomy" id="1837343"/>
    <lineage>
        <taxon>Bacteria</taxon>
        <taxon>Bacillati</taxon>
        <taxon>Bacillota</taxon>
        <taxon>Bacilli</taxon>
        <taxon>Bacillales</taxon>
        <taxon>Paenibacillaceae</taxon>
        <taxon>Paenibacillus</taxon>
    </lineage>
</organism>
<feature type="domain" description="SLH" evidence="9">
    <location>
        <begin position="1806"/>
        <end position="1869"/>
    </location>
</feature>
<keyword evidence="6" id="KW-0378">Hydrolase</keyword>
<evidence type="ECO:0000256" key="6">
    <source>
        <dbReference type="ARBA" id="ARBA00022801"/>
    </source>
</evidence>
<evidence type="ECO:0000313" key="10">
    <source>
        <dbReference type="EMBL" id="MDR6551149.1"/>
    </source>
</evidence>
<sequence>MQLKSMCAKLVVAMLVVSILMSGFVGIPEMKAETNSVLNHFITRSGDKLMDGANDFRFIGANVPTLTMVEDGYWQVPTEWEQRDAFEALKQMGATATRTYVLSVKKKTDYPGMIRHVMGPRQFNEEAFVALDRALALANEYGIRLIIPFVDQYEWWGGIGEYAEFYKKNKEAFWTDPAIKQDFKDTISYVLNRRNTITNVLYKDDPAILAWETGNELTPPTAAWTTEMGNHIKGIDSNHLLIDGKYGIDPASLEESSPIDIVSNHYYPNHYASFADQVNIDKNLSRGKKPFYVGEFGFIPKSELTQFLNNVIEKGTSGALIWSLRYHSEDGGFFRHTEGTYGGTFYEAYKWPGFPAGEQGFEEMSVLNVLRDKAYEIRGIATKPTLPVPNAPVMLPIDTVSRIGWKGSTGAASYTVERSVYANGPWDIVGAQVYDAYKTDLFDDMTSVTGATYFYRTKARNTVGESTYSPVVGPVIAKHAIQDELLDYSKMYQFSTDLKFTTDDLDPALFGGDHYRLKLQPNAVDQFVAYALPSTPTNSSDLRALSLKTTAFRKSNHPNTEFKFWISADGTNYTELQVDQSDVGGGEWRRIVYSTNTLPVSAKYFKVTFPQGDGESQLGDIEIVYNHTSGEELLYKEAISSVAITNGVLADEMNNMLKMADHSPNLGFDSGGAYFGNDLKRLFRTANTAESFVYKTAGDMNYFVMTSFARQEPSKYRLPNFTFLTSPDGEHYTNVSQVQVDEVPGEGWWSRMVYTAYTLPTGTKYLKIVFPVIPANFASEYWSPQVGRIQIGVGSEKLEPPSNVKSDSIENFESYTGSDSMLKSAYSVNTSGSPLQLSLDNVHKSEGNYSLNLTSSLSKGWGGMEKQITNTDWSGSSGISFWVQPAEVYTGISIQFNEGSATKGEVWKKDIGVSGTEPQLIKLPFSQFYVPDWWKNSHQGVGNNVVDLSSITTFSINIDGATDVPRSIYLDDFRLYKSPVVDNYEDYGSDNTKLQAQYHRNTSGDPITATLDAETKQSGAFGLKLAFDLTAAKGYAGVTKTIGGADWSANNGVQLWLKAGEAGRGVTIQLKDASGEYWEAKLFLENTVGSLFQIPLSAFHLAGYQNVPINGILELASMKEFSIYVDKGSNANGAGTLYVDDIQAVSLREIDNFDFYSSDAQVLKDYVKDPWGDEITASLENGTKQAGKHALKLAYTLTDEKGYAGVKRTLGDLNISSGGNALSFWLQSSKAGHGLTFQLTESDGDIWEAQTTISAANGSVVQIPFGGFARNKQWSKGDGKLNRAAIASYAIFVNKGAGQAGANTIYIDSITVDQVPTIDDFDYYGGGELVSGGTYTTNPWGGDVKLTPVSDYKESGPAGGKYVYDFKSSNFAGVNKQLGSLDWREYEGISLWLKKDASNNRLVIQFLESDGTGWESNITLDNDQSGVWKLPFNKFEKASWSSGDNVIDLDAVKEFSIYVNQGEKGTPSQGTLYFDSIKVYKKGEETDPVDPVDPVNSVEQPSSGGSMPAPSVVEKENQVKFTNEAIKRQTITSSEGKDVHQAIIQEEDMKKALELLLKKEKGTPLVFTYSAADIDEVVIPSAVLSKALAAHTEPLNNTVFILKSDIGSYEIPLRILLNPAVLKALGTDTEGALHIAITPVSPEQTEQVRKDAEKQGVTLIGTPVSFRLQVSSGGKQIEIDDFGSLFVNRSIILDGTVDQRTATVVVYDEGTDSLMFVPASFQTQDGVQEANIRRNGNSVYAIASHQAHFTDVPLTYWAHSAIGTLASKLLLNGLTDTTFAPDRAVTRAEFTTMLVKSLGIVPSKATQATFTDVAAQDWYASVIHAASELGLVDGFEDHSFKPNTTITREQMAVMLSRALALTELSQTVKPTATLSFTDAATISSWAEESIRLATAAGLLSGNPDGSYRPQAFATRAESAIVFYNLLHKLGYIN</sequence>
<dbReference type="RefSeq" id="WP_310226599.1">
    <property type="nucleotide sequence ID" value="NZ_JAVDSB010000003.1"/>
</dbReference>
<name>A0ABU1NUZ1_9BACL</name>
<reference evidence="10 11" key="1">
    <citation type="submission" date="2023-07" db="EMBL/GenBank/DDBJ databases">
        <title>Sorghum-associated microbial communities from plants grown in Nebraska, USA.</title>
        <authorList>
            <person name="Schachtman D."/>
        </authorList>
    </citation>
    <scope>NUCLEOTIDE SEQUENCE [LARGE SCALE GENOMIC DNA]</scope>
    <source>
        <strain evidence="10 11">CC258</strain>
    </source>
</reference>
<dbReference type="SUPFAM" id="SSF51445">
    <property type="entry name" value="(Trans)glycosidases"/>
    <property type="match status" value="1"/>
</dbReference>
<feature type="region of interest" description="Disordered" evidence="8">
    <location>
        <begin position="1484"/>
        <end position="1510"/>
    </location>
</feature>
<evidence type="ECO:0000256" key="1">
    <source>
        <dbReference type="ARBA" id="ARBA00001678"/>
    </source>
</evidence>
<dbReference type="PROSITE" id="PS51272">
    <property type="entry name" value="SLH"/>
    <property type="match status" value="3"/>
</dbReference>
<accession>A0ABU1NUZ1</accession>
<evidence type="ECO:0000256" key="5">
    <source>
        <dbReference type="ARBA" id="ARBA00022729"/>
    </source>
</evidence>
<proteinExistence type="predicted"/>
<dbReference type="InterPro" id="IPR005087">
    <property type="entry name" value="CBM11"/>
</dbReference>
<keyword evidence="4" id="KW-0964">Secreted</keyword>
<dbReference type="SUPFAM" id="SSF49785">
    <property type="entry name" value="Galactose-binding domain-like"/>
    <property type="match status" value="4"/>
</dbReference>
<dbReference type="Pfam" id="PF00395">
    <property type="entry name" value="SLH"/>
    <property type="match status" value="3"/>
</dbReference>
<evidence type="ECO:0000313" key="11">
    <source>
        <dbReference type="Proteomes" id="UP001267290"/>
    </source>
</evidence>
<evidence type="ECO:0000256" key="7">
    <source>
        <dbReference type="ARBA" id="ARBA00023295"/>
    </source>
</evidence>
<dbReference type="Gene3D" id="2.60.120.260">
    <property type="entry name" value="Galactose-binding domain-like"/>
    <property type="match status" value="1"/>
</dbReference>
<protein>
    <recommendedName>
        <fullName evidence="3">mannan endo-1,4-beta-mannosidase</fullName>
        <ecNumber evidence="3">3.2.1.78</ecNumber>
    </recommendedName>
</protein>
<dbReference type="InterPro" id="IPR001119">
    <property type="entry name" value="SLH_dom"/>
</dbReference>